<reference evidence="2 3" key="1">
    <citation type="submission" date="2018-02" db="EMBL/GenBank/DDBJ databases">
        <title>Genome sequence of the basidiomycete white-rot fungus Phlebia centrifuga.</title>
        <authorList>
            <person name="Granchi Z."/>
            <person name="Peng M."/>
            <person name="de Vries R.P."/>
            <person name="Hilden K."/>
            <person name="Makela M.R."/>
            <person name="Grigoriev I."/>
            <person name="Riley R."/>
        </authorList>
    </citation>
    <scope>NUCLEOTIDE SEQUENCE [LARGE SCALE GENOMIC DNA]</scope>
    <source>
        <strain evidence="2 3">FBCC195</strain>
    </source>
</reference>
<evidence type="ECO:0000313" key="3">
    <source>
        <dbReference type="Proteomes" id="UP000186601"/>
    </source>
</evidence>
<comment type="caution">
    <text evidence="2">The sequence shown here is derived from an EMBL/GenBank/DDBJ whole genome shotgun (WGS) entry which is preliminary data.</text>
</comment>
<accession>A0A2R6P1Q6</accession>
<feature type="compositionally biased region" description="Basic and acidic residues" evidence="1">
    <location>
        <begin position="33"/>
        <end position="47"/>
    </location>
</feature>
<sequence>MVINPSRTGSAHYLTPADRKSSKRRVNLNDLVEDAKDQEDLVAERSDAGSQPAESDYDFVVEPPGAAPITDRDDNDSLVAGVVDILAITSGHGE</sequence>
<proteinExistence type="predicted"/>
<dbReference type="AlphaFoldDB" id="A0A2R6P1Q6"/>
<dbReference type="EMBL" id="MLYV02000557">
    <property type="protein sequence ID" value="PSR83542.1"/>
    <property type="molecule type" value="Genomic_DNA"/>
</dbReference>
<protein>
    <submittedName>
        <fullName evidence="2">Uncharacterized protein</fullName>
    </submittedName>
</protein>
<evidence type="ECO:0000256" key="1">
    <source>
        <dbReference type="SAM" id="MobiDB-lite"/>
    </source>
</evidence>
<dbReference type="Proteomes" id="UP000186601">
    <property type="component" value="Unassembled WGS sequence"/>
</dbReference>
<organism evidence="2 3">
    <name type="scientific">Hermanssonia centrifuga</name>
    <dbReference type="NCBI Taxonomy" id="98765"/>
    <lineage>
        <taxon>Eukaryota</taxon>
        <taxon>Fungi</taxon>
        <taxon>Dikarya</taxon>
        <taxon>Basidiomycota</taxon>
        <taxon>Agaricomycotina</taxon>
        <taxon>Agaricomycetes</taxon>
        <taxon>Polyporales</taxon>
        <taxon>Meruliaceae</taxon>
        <taxon>Hermanssonia</taxon>
    </lineage>
</organism>
<keyword evidence="3" id="KW-1185">Reference proteome</keyword>
<gene>
    <name evidence="2" type="ORF">PHLCEN_2v5696</name>
</gene>
<feature type="region of interest" description="Disordered" evidence="1">
    <location>
        <begin position="1"/>
        <end position="59"/>
    </location>
</feature>
<evidence type="ECO:0000313" key="2">
    <source>
        <dbReference type="EMBL" id="PSR83542.1"/>
    </source>
</evidence>
<name>A0A2R6P1Q6_9APHY</name>